<dbReference type="EMBL" id="JBHTGL010000008">
    <property type="protein sequence ID" value="MFD0626811.1"/>
    <property type="molecule type" value="Genomic_DNA"/>
</dbReference>
<gene>
    <name evidence="1" type="ORF">ACFQ2K_33045</name>
</gene>
<sequence length="94" mass="10079">MGGGDLSCTISYTGSKWYSGDWVALHATADNLWVNGYTPNNVDFKVRVVNAVGYHDSPWARGGTGNGLSVGGIFPTDVRGGHLIYANGQDLFVW</sequence>
<dbReference type="Proteomes" id="UP001596915">
    <property type="component" value="Unassembled WGS sequence"/>
</dbReference>
<proteinExistence type="predicted"/>
<accession>A0ABW2X1R2</accession>
<evidence type="ECO:0000313" key="1">
    <source>
        <dbReference type="EMBL" id="MFD0626811.1"/>
    </source>
</evidence>
<keyword evidence="2" id="KW-1185">Reference proteome</keyword>
<organism evidence="1 2">
    <name type="scientific">Streptomyces sanglieri</name>
    <dbReference type="NCBI Taxonomy" id="193460"/>
    <lineage>
        <taxon>Bacteria</taxon>
        <taxon>Bacillati</taxon>
        <taxon>Actinomycetota</taxon>
        <taxon>Actinomycetes</taxon>
        <taxon>Kitasatosporales</taxon>
        <taxon>Streptomycetaceae</taxon>
        <taxon>Streptomyces</taxon>
    </lineage>
</organism>
<protein>
    <submittedName>
        <fullName evidence="1">Uncharacterized protein</fullName>
    </submittedName>
</protein>
<evidence type="ECO:0000313" key="2">
    <source>
        <dbReference type="Proteomes" id="UP001596915"/>
    </source>
</evidence>
<name>A0ABW2X1R2_9ACTN</name>
<comment type="caution">
    <text evidence="1">The sequence shown here is derived from an EMBL/GenBank/DDBJ whole genome shotgun (WGS) entry which is preliminary data.</text>
</comment>
<reference evidence="2" key="1">
    <citation type="journal article" date="2019" name="Int. J. Syst. Evol. Microbiol.">
        <title>The Global Catalogue of Microorganisms (GCM) 10K type strain sequencing project: providing services to taxonomists for standard genome sequencing and annotation.</title>
        <authorList>
            <consortium name="The Broad Institute Genomics Platform"/>
            <consortium name="The Broad Institute Genome Sequencing Center for Infectious Disease"/>
            <person name="Wu L."/>
            <person name="Ma J."/>
        </authorList>
    </citation>
    <scope>NUCLEOTIDE SEQUENCE [LARGE SCALE GENOMIC DNA]</scope>
    <source>
        <strain evidence="2">JCM 12607</strain>
    </source>
</reference>